<accession>A0A428DRY3</accession>
<dbReference type="InterPro" id="IPR027607">
    <property type="entry name" value="Surf_Exclu_SEC10/PgrA"/>
</dbReference>
<evidence type="ECO:0000256" key="6">
    <source>
        <dbReference type="SAM" id="SignalP"/>
    </source>
</evidence>
<keyword evidence="3" id="KW-0131">Cell cycle</keyword>
<feature type="region of interest" description="Disordered" evidence="4">
    <location>
        <begin position="654"/>
        <end position="703"/>
    </location>
</feature>
<dbReference type="GO" id="GO:0072686">
    <property type="term" value="C:mitotic spindle"/>
    <property type="evidence" value="ECO:0007669"/>
    <property type="project" value="TreeGrafter"/>
</dbReference>
<dbReference type="AlphaFoldDB" id="A0A428DRY3"/>
<feature type="chain" id="PRO_5019167400" evidence="6">
    <location>
        <begin position="28"/>
        <end position="894"/>
    </location>
</feature>
<dbReference type="NCBIfam" id="TIGR04320">
    <property type="entry name" value="Surf_Exclu_PgrA"/>
    <property type="match status" value="1"/>
</dbReference>
<dbReference type="NCBIfam" id="TIGR01167">
    <property type="entry name" value="LPXTG_anchor"/>
    <property type="match status" value="1"/>
</dbReference>
<dbReference type="RefSeq" id="WP_125411259.1">
    <property type="nucleotide sequence ID" value="NZ_RJOA01000008.1"/>
</dbReference>
<dbReference type="Proteomes" id="UP000280535">
    <property type="component" value="Unassembled WGS sequence"/>
</dbReference>
<proteinExistence type="predicted"/>
<feature type="signal peptide" evidence="6">
    <location>
        <begin position="1"/>
        <end position="27"/>
    </location>
</feature>
<keyword evidence="2" id="KW-0498">Mitosis</keyword>
<dbReference type="GO" id="GO:0000776">
    <property type="term" value="C:kinetochore"/>
    <property type="evidence" value="ECO:0007669"/>
    <property type="project" value="TreeGrafter"/>
</dbReference>
<feature type="region of interest" description="Disordered" evidence="4">
    <location>
        <begin position="58"/>
        <end position="234"/>
    </location>
</feature>
<feature type="region of interest" description="Disordered" evidence="4">
    <location>
        <begin position="787"/>
        <end position="864"/>
    </location>
</feature>
<feature type="compositionally biased region" description="Basic and acidic residues" evidence="4">
    <location>
        <begin position="180"/>
        <end position="234"/>
    </location>
</feature>
<keyword evidence="5" id="KW-0812">Transmembrane</keyword>
<feature type="compositionally biased region" description="Basic and acidic residues" evidence="4">
    <location>
        <begin position="58"/>
        <end position="169"/>
    </location>
</feature>
<feature type="region of interest" description="Disordered" evidence="4">
    <location>
        <begin position="748"/>
        <end position="771"/>
    </location>
</feature>
<keyword evidence="6" id="KW-0732">Signal</keyword>
<evidence type="ECO:0000256" key="3">
    <source>
        <dbReference type="ARBA" id="ARBA00023306"/>
    </source>
</evidence>
<keyword evidence="5" id="KW-0472">Membrane</keyword>
<evidence type="ECO:0000313" key="7">
    <source>
        <dbReference type="EMBL" id="RSI98723.1"/>
    </source>
</evidence>
<dbReference type="EMBL" id="RJOA01000008">
    <property type="protein sequence ID" value="RSI98723.1"/>
    <property type="molecule type" value="Genomic_DNA"/>
</dbReference>
<organism evidence="7 8">
    <name type="scientific">Streptococcus mitis</name>
    <dbReference type="NCBI Taxonomy" id="28037"/>
    <lineage>
        <taxon>Bacteria</taxon>
        <taxon>Bacillati</taxon>
        <taxon>Bacillota</taxon>
        <taxon>Bacilli</taxon>
        <taxon>Lactobacillales</taxon>
        <taxon>Streptococcaceae</taxon>
        <taxon>Streptococcus</taxon>
        <taxon>Streptococcus mitis group</taxon>
    </lineage>
</organism>
<dbReference type="PANTHER" id="PTHR23168:SF0">
    <property type="entry name" value="MITOTIC SPINDLE ASSEMBLY CHECKPOINT PROTEIN MAD1"/>
    <property type="match status" value="1"/>
</dbReference>
<evidence type="ECO:0000256" key="4">
    <source>
        <dbReference type="SAM" id="MobiDB-lite"/>
    </source>
</evidence>
<feature type="transmembrane region" description="Helical" evidence="5">
    <location>
        <begin position="871"/>
        <end position="889"/>
    </location>
</feature>
<sequence length="894" mass="100605">MKKSLIMTTAALATSLGAAATAPTVFATEAPTENTVTAAVNDKVTNKDLFDAEKRAVDRAKDADQKVKDAGKAKDELDKAQKDKEAKKVEKEALEKEYEEAKEATPEKIKYETDDIDAKEKAKADKDVNAKNKADQVGKKSDEAKRAKGELEKARTGADEADKELKDAEDNYDPTAKGKAQKEKEDADKNVLVKYQAKRDAETELEKAKEDDKQRESKKVQERQNKADKDTDKTVKEGLVKDVEKTVKDAEEKLKIAQYPTDVTARPEWIAKAKELIKRYMEKYPESYPDTTGMDVEQINKAYDEWGARHEEWMKDYRKDIRRLENELTELDRDTNESWMERIRNINENGSKDGGNDVKYDPNNLPQDIVDELNDRFITLLNSLRKQLGLPEAKLNTNDKDFAKEVAKIYKDNDYQGDGHFGRGINEVARKRGLKVSADPGVETNGQYYENLMNIPMRSDKMTSRELIAHMTKTFMSFFAEGYLTGGYGHFYSLLQDDTLGVNTSIIKGGQFLTDLNLPDFTHLFRIHVLNVSEESLIDNGDAELRKAKFEELYGPNSKANLLTPTVEDKGQVEAELEKAKADKKTADANLEKVKIELQEIEKRIADLEKEVSETPAKEAKRAEAVKELEKAKEKAEDAKRKLERATLNDNAKTLRLEKARKAKEEADKELAKKLAESQQKDKDLENTKIESLKADKELKDAEDNLQKAKDKLAETLRLSKDKVSLESKLKVKSNEFDEFCKHVDDLKRDVRQKEDEAEKARKAKDESEREYQKLLLRKTIDDALIPEQPEFKGGVNGEGLIQPELPEFPLDKLPKVDETKNEQSGKEPGQAGNQDVKPVGPAPSYQAPAVPSPAQEEAGQKALPNTGSQVSLLALLGYAFLAGLGIALKKKEG</sequence>
<evidence type="ECO:0000256" key="2">
    <source>
        <dbReference type="ARBA" id="ARBA00022776"/>
    </source>
</evidence>
<evidence type="ECO:0000256" key="5">
    <source>
        <dbReference type="SAM" id="Phobius"/>
    </source>
</evidence>
<protein>
    <submittedName>
        <fullName evidence="7">Chromosome partition protein Smc</fullName>
    </submittedName>
</protein>
<evidence type="ECO:0000313" key="8">
    <source>
        <dbReference type="Proteomes" id="UP000280535"/>
    </source>
</evidence>
<keyword evidence="1" id="KW-0132">Cell division</keyword>
<comment type="caution">
    <text evidence="7">The sequence shown here is derived from an EMBL/GenBank/DDBJ whole genome shotgun (WGS) entry which is preliminary data.</text>
</comment>
<gene>
    <name evidence="7" type="primary">smc_1</name>
    <name evidence="7" type="ORF">D8843_04710</name>
</gene>
<name>A0A428DRY3_STRMT</name>
<dbReference type="PANTHER" id="PTHR23168">
    <property type="entry name" value="MITOTIC SPINDLE ASSEMBLY CHECKPOINT PROTEIN MAD1 MITOTIC ARREST DEFICIENT-LIKE PROTEIN 1"/>
    <property type="match status" value="1"/>
</dbReference>
<reference evidence="7 8" key="1">
    <citation type="submission" date="2018-11" db="EMBL/GenBank/DDBJ databases">
        <title>Species Designations Belie Phenotypic and Genotypic Heterogeneity in Oral Streptococci.</title>
        <authorList>
            <person name="Velsko I."/>
        </authorList>
    </citation>
    <scope>NUCLEOTIDE SEQUENCE [LARGE SCALE GENOMIC DNA]</scope>
    <source>
        <strain evidence="7 8">BCC49</strain>
    </source>
</reference>
<keyword evidence="5" id="KW-1133">Transmembrane helix</keyword>
<dbReference type="InterPro" id="IPR008672">
    <property type="entry name" value="Mad1"/>
</dbReference>
<feature type="compositionally biased region" description="Basic and acidic residues" evidence="4">
    <location>
        <begin position="810"/>
        <end position="826"/>
    </location>
</feature>
<evidence type="ECO:0000256" key="1">
    <source>
        <dbReference type="ARBA" id="ARBA00022618"/>
    </source>
</evidence>
<dbReference type="GO" id="GO:0051301">
    <property type="term" value="P:cell division"/>
    <property type="evidence" value="ECO:0007669"/>
    <property type="project" value="UniProtKB-KW"/>
</dbReference>